<evidence type="ECO:0000256" key="1">
    <source>
        <dbReference type="SAM" id="MobiDB-lite"/>
    </source>
</evidence>
<dbReference type="AlphaFoldDB" id="A0A422P6R9"/>
<dbReference type="Proteomes" id="UP000284403">
    <property type="component" value="Unassembled WGS sequence"/>
</dbReference>
<dbReference type="EMBL" id="MKKU01000405">
    <property type="protein sequence ID" value="RNF13433.1"/>
    <property type="molecule type" value="Genomic_DNA"/>
</dbReference>
<dbReference type="RefSeq" id="XP_029226803.1">
    <property type="nucleotide sequence ID" value="XM_029373131.1"/>
</dbReference>
<accession>A0A422P6R9</accession>
<proteinExistence type="predicted"/>
<gene>
    <name evidence="2" type="ORF">Tco025E_06251</name>
</gene>
<feature type="region of interest" description="Disordered" evidence="1">
    <location>
        <begin position="69"/>
        <end position="181"/>
    </location>
</feature>
<evidence type="ECO:0000313" key="2">
    <source>
        <dbReference type="EMBL" id="RNF13433.1"/>
    </source>
</evidence>
<feature type="compositionally biased region" description="Basic and acidic residues" evidence="1">
    <location>
        <begin position="125"/>
        <end position="134"/>
    </location>
</feature>
<keyword evidence="3" id="KW-1185">Reference proteome</keyword>
<name>A0A422P6R9_9TRYP</name>
<sequence length="181" mass="20196">CGEVVHLVRPQPRNEAVQHRPVRHVAVVEREVFVAVDVVDSARVEGRRPPDDAVHIVALLEEQLRKVRPVLPGDAGDHGDTPLGHGRHRLSTHSHTCPHAPSFPHPCNLRTRHPETHGMQKKKQKDPPTERTDENSSSDRPQHAPTHNLGGGGHRRATDASPQPPTRRHHRRSPARGSENR</sequence>
<dbReference type="GeneID" id="40319862"/>
<reference evidence="2 3" key="1">
    <citation type="journal article" date="2018" name="BMC Genomics">
        <title>Genomic comparison of Trypanosoma conorhini and Trypanosoma rangeli to Trypanosoma cruzi strains of high and low virulence.</title>
        <authorList>
            <person name="Bradwell K.R."/>
            <person name="Koparde V.N."/>
            <person name="Matveyev A.V."/>
            <person name="Serrano M.G."/>
            <person name="Alves J.M."/>
            <person name="Parikh H."/>
            <person name="Huang B."/>
            <person name="Lee V."/>
            <person name="Espinosa-Alvarez O."/>
            <person name="Ortiz P.A."/>
            <person name="Costa-Martins A.G."/>
            <person name="Teixeira M.M."/>
            <person name="Buck G.A."/>
        </authorList>
    </citation>
    <scope>NUCLEOTIDE SEQUENCE [LARGE SCALE GENOMIC DNA]</scope>
    <source>
        <strain evidence="2 3">025E</strain>
    </source>
</reference>
<evidence type="ECO:0000313" key="3">
    <source>
        <dbReference type="Proteomes" id="UP000284403"/>
    </source>
</evidence>
<comment type="caution">
    <text evidence="2">The sequence shown here is derived from an EMBL/GenBank/DDBJ whole genome shotgun (WGS) entry which is preliminary data.</text>
</comment>
<feature type="non-terminal residue" evidence="2">
    <location>
        <position position="1"/>
    </location>
</feature>
<organism evidence="2 3">
    <name type="scientific">Trypanosoma conorhini</name>
    <dbReference type="NCBI Taxonomy" id="83891"/>
    <lineage>
        <taxon>Eukaryota</taxon>
        <taxon>Discoba</taxon>
        <taxon>Euglenozoa</taxon>
        <taxon>Kinetoplastea</taxon>
        <taxon>Metakinetoplastina</taxon>
        <taxon>Trypanosomatida</taxon>
        <taxon>Trypanosomatidae</taxon>
        <taxon>Trypanosoma</taxon>
    </lineage>
</organism>
<protein>
    <submittedName>
        <fullName evidence="2">Phytase family</fullName>
    </submittedName>
</protein>